<dbReference type="Proteomes" id="UP001172738">
    <property type="component" value="Unassembled WGS sequence"/>
</dbReference>
<dbReference type="Gene3D" id="2.60.40.420">
    <property type="entry name" value="Cupredoxins - blue copper proteins"/>
    <property type="match status" value="1"/>
</dbReference>
<name>A0ABT8FZB5_9MICO</name>
<evidence type="ECO:0000259" key="3">
    <source>
        <dbReference type="Pfam" id="PF13473"/>
    </source>
</evidence>
<dbReference type="PROSITE" id="PS51257">
    <property type="entry name" value="PROKAR_LIPOPROTEIN"/>
    <property type="match status" value="1"/>
</dbReference>
<dbReference type="SUPFAM" id="SSF49503">
    <property type="entry name" value="Cupredoxins"/>
    <property type="match status" value="1"/>
</dbReference>
<dbReference type="CDD" id="cd00920">
    <property type="entry name" value="Cupredoxin"/>
    <property type="match status" value="1"/>
</dbReference>
<feature type="domain" description="EfeO-type cupredoxin-like" evidence="3">
    <location>
        <begin position="70"/>
        <end position="156"/>
    </location>
</feature>
<organism evidence="4 5">
    <name type="scientific">Demequina zhanjiangensis</name>
    <dbReference type="NCBI Taxonomy" id="3051659"/>
    <lineage>
        <taxon>Bacteria</taxon>
        <taxon>Bacillati</taxon>
        <taxon>Actinomycetota</taxon>
        <taxon>Actinomycetes</taxon>
        <taxon>Micrococcales</taxon>
        <taxon>Demequinaceae</taxon>
        <taxon>Demequina</taxon>
    </lineage>
</organism>
<keyword evidence="5" id="KW-1185">Reference proteome</keyword>
<reference evidence="4" key="1">
    <citation type="submission" date="2023-06" db="EMBL/GenBank/DDBJ databases">
        <title>SYSU T00b26.</title>
        <authorList>
            <person name="Gao L."/>
            <person name="Fang B.-Z."/>
            <person name="Li W.-J."/>
        </authorList>
    </citation>
    <scope>NUCLEOTIDE SEQUENCE</scope>
    <source>
        <strain evidence="4">SYSU T00b26</strain>
    </source>
</reference>
<proteinExistence type="predicted"/>
<evidence type="ECO:0000313" key="4">
    <source>
        <dbReference type="EMBL" id="MDN4472102.1"/>
    </source>
</evidence>
<accession>A0ABT8FZB5</accession>
<dbReference type="RefSeq" id="WP_301126399.1">
    <property type="nucleotide sequence ID" value="NZ_JAUHPV010000002.1"/>
</dbReference>
<feature type="region of interest" description="Disordered" evidence="1">
    <location>
        <begin position="31"/>
        <end position="76"/>
    </location>
</feature>
<dbReference type="EMBL" id="JAUHPV010000002">
    <property type="protein sequence ID" value="MDN4472102.1"/>
    <property type="molecule type" value="Genomic_DNA"/>
</dbReference>
<evidence type="ECO:0000256" key="2">
    <source>
        <dbReference type="SAM" id="SignalP"/>
    </source>
</evidence>
<feature type="chain" id="PRO_5045329756" evidence="2">
    <location>
        <begin position="26"/>
        <end position="168"/>
    </location>
</feature>
<protein>
    <submittedName>
        <fullName evidence="4">Cupredoxin domain-containing protein</fullName>
    </submittedName>
</protein>
<evidence type="ECO:0000313" key="5">
    <source>
        <dbReference type="Proteomes" id="UP001172738"/>
    </source>
</evidence>
<evidence type="ECO:0000256" key="1">
    <source>
        <dbReference type="SAM" id="MobiDB-lite"/>
    </source>
</evidence>
<sequence>MNRTAPASSRTVLAASIAVLALLLAACTGSPDTTSSGSGDVPSETATTSAPGTATPSGSDPSSASTASTAPAEPDAAESAVVEVSAVEFTYIVSTTEVPAGTVVFELRNDGGADHDLVLEGGPGGATAVIGPQETATLSVDLEPGTYTLYCSIGNHRALGMEFQITVS</sequence>
<keyword evidence="2" id="KW-0732">Signal</keyword>
<gene>
    <name evidence="4" type="ORF">QQX04_03730</name>
</gene>
<dbReference type="Pfam" id="PF13473">
    <property type="entry name" value="Cupredoxin_1"/>
    <property type="match status" value="1"/>
</dbReference>
<dbReference type="InterPro" id="IPR028096">
    <property type="entry name" value="EfeO_Cupredoxin"/>
</dbReference>
<dbReference type="InterPro" id="IPR008972">
    <property type="entry name" value="Cupredoxin"/>
</dbReference>
<feature type="signal peptide" evidence="2">
    <location>
        <begin position="1"/>
        <end position="25"/>
    </location>
</feature>
<comment type="caution">
    <text evidence="4">The sequence shown here is derived from an EMBL/GenBank/DDBJ whole genome shotgun (WGS) entry which is preliminary data.</text>
</comment>